<dbReference type="RefSeq" id="WP_327794351.1">
    <property type="nucleotide sequence ID" value="NZ_JADQAZ010000002.1"/>
</dbReference>
<sequence>MAHIDYFFATISPYTYLAGGELEAIAKKHGATITYKPLDIMQLFARTGGQAPKDRHPNRQAYRLQDMAREGAAFDGVFNMQPAHFPTNMAPSSYAVIAAQKAGGGDVGALVQSFLRGVWGEDKNIAEDGVIRAALEAAGFDPALAESGMLTGAEEYAANLEEAVSRGVFGAPFYITDGDERFFGQDRLAQLDAHLTKIS</sequence>
<dbReference type="InterPro" id="IPR014440">
    <property type="entry name" value="HCCAis_GSTk"/>
</dbReference>
<proteinExistence type="inferred from homology"/>
<dbReference type="Pfam" id="PF01323">
    <property type="entry name" value="DSBA"/>
    <property type="match status" value="1"/>
</dbReference>
<evidence type="ECO:0000313" key="5">
    <source>
        <dbReference type="Proteomes" id="UP001315686"/>
    </source>
</evidence>
<evidence type="ECO:0000313" key="4">
    <source>
        <dbReference type="EMBL" id="MBT0958136.1"/>
    </source>
</evidence>
<dbReference type="PANTHER" id="PTHR42943:SF2">
    <property type="entry name" value="GLUTATHIONE S-TRANSFERASE KAPPA 1"/>
    <property type="match status" value="1"/>
</dbReference>
<evidence type="ECO:0000259" key="3">
    <source>
        <dbReference type="Pfam" id="PF01323"/>
    </source>
</evidence>
<dbReference type="Gene3D" id="3.40.30.10">
    <property type="entry name" value="Glutaredoxin"/>
    <property type="match status" value="1"/>
</dbReference>
<dbReference type="SUPFAM" id="SSF52833">
    <property type="entry name" value="Thioredoxin-like"/>
    <property type="match status" value="1"/>
</dbReference>
<name>A0AAP2G8B2_9RHOB</name>
<dbReference type="CDD" id="cd03022">
    <property type="entry name" value="DsbA_HCCA_Iso"/>
    <property type="match status" value="1"/>
</dbReference>
<keyword evidence="5" id="KW-1185">Reference proteome</keyword>
<dbReference type="AlphaFoldDB" id="A0AAP2G8B2"/>
<dbReference type="GO" id="GO:0018845">
    <property type="term" value="F:2-hydroxychromene-2-carboxylate isomerase activity"/>
    <property type="evidence" value="ECO:0007669"/>
    <property type="project" value="UniProtKB-UniRule"/>
</dbReference>
<feature type="domain" description="DSBA-like thioredoxin" evidence="3">
    <location>
        <begin position="4"/>
        <end position="195"/>
    </location>
</feature>
<dbReference type="InterPro" id="IPR036249">
    <property type="entry name" value="Thioredoxin-like_sf"/>
</dbReference>
<dbReference type="Proteomes" id="UP001315686">
    <property type="component" value="Unassembled WGS sequence"/>
</dbReference>
<dbReference type="GO" id="GO:1901170">
    <property type="term" value="P:naphthalene catabolic process"/>
    <property type="evidence" value="ECO:0007669"/>
    <property type="project" value="InterPro"/>
</dbReference>
<evidence type="ECO:0000256" key="1">
    <source>
        <dbReference type="PIRNR" id="PIRNR006386"/>
    </source>
</evidence>
<dbReference type="EMBL" id="JADQAZ010000002">
    <property type="protein sequence ID" value="MBT0958136.1"/>
    <property type="molecule type" value="Genomic_DNA"/>
</dbReference>
<dbReference type="GO" id="GO:0004602">
    <property type="term" value="F:glutathione peroxidase activity"/>
    <property type="evidence" value="ECO:0007669"/>
    <property type="project" value="TreeGrafter"/>
</dbReference>
<comment type="similarity">
    <text evidence="1">Belongs to the GST superfamily. NadH family.</text>
</comment>
<dbReference type="GO" id="GO:0004364">
    <property type="term" value="F:glutathione transferase activity"/>
    <property type="evidence" value="ECO:0007669"/>
    <property type="project" value="TreeGrafter"/>
</dbReference>
<evidence type="ECO:0000256" key="2">
    <source>
        <dbReference type="PIRSR" id="PIRSR006386-1"/>
    </source>
</evidence>
<dbReference type="GO" id="GO:0006749">
    <property type="term" value="P:glutathione metabolic process"/>
    <property type="evidence" value="ECO:0007669"/>
    <property type="project" value="TreeGrafter"/>
</dbReference>
<comment type="caution">
    <text evidence="4">The sequence shown here is derived from an EMBL/GenBank/DDBJ whole genome shotgun (WGS) entry which is preliminary data.</text>
</comment>
<accession>A0AAP2G8B2</accession>
<dbReference type="InterPro" id="IPR051924">
    <property type="entry name" value="GST_Kappa/NadH"/>
</dbReference>
<comment type="catalytic activity">
    <reaction evidence="1">
        <text>2-hydroxychromene-2-carboxylate = (3E)-4-(2-hydroxyphenyl)-2-oxobut-3-enoate</text>
        <dbReference type="Rhea" id="RHEA:27401"/>
        <dbReference type="ChEBI" id="CHEBI:59350"/>
        <dbReference type="ChEBI" id="CHEBI:59353"/>
        <dbReference type="EC" id="5.99.1.4"/>
    </reaction>
</comment>
<gene>
    <name evidence="4" type="ORF">IV417_12125</name>
</gene>
<dbReference type="EC" id="5.99.1.4" evidence="1"/>
<feature type="active site" description="Nucleophile" evidence="2">
    <location>
        <position position="12"/>
    </location>
</feature>
<protein>
    <recommendedName>
        <fullName evidence="1">2-hydroxychromene-2-carboxylate isomerase</fullName>
        <ecNumber evidence="1">5.99.1.4</ecNumber>
    </recommendedName>
</protein>
<dbReference type="InterPro" id="IPR001853">
    <property type="entry name" value="DSBA-like_thioredoxin_dom"/>
</dbReference>
<dbReference type="PANTHER" id="PTHR42943">
    <property type="entry name" value="GLUTATHIONE S-TRANSFERASE KAPPA"/>
    <property type="match status" value="1"/>
</dbReference>
<keyword evidence="1 4" id="KW-0413">Isomerase</keyword>
<organism evidence="4 5">
    <name type="scientific">Harenicola maris</name>
    <dbReference type="NCBI Taxonomy" id="2841044"/>
    <lineage>
        <taxon>Bacteria</taxon>
        <taxon>Pseudomonadati</taxon>
        <taxon>Pseudomonadota</taxon>
        <taxon>Alphaproteobacteria</taxon>
        <taxon>Rhodobacterales</taxon>
        <taxon>Paracoccaceae</taxon>
        <taxon>Harenicola</taxon>
    </lineage>
</organism>
<dbReference type="PIRSF" id="PIRSF006386">
    <property type="entry name" value="HCCAis_GSTk"/>
    <property type="match status" value="1"/>
</dbReference>
<reference evidence="4 5" key="1">
    <citation type="journal article" date="2021" name="Arch. Microbiol.">
        <title>Harenicola maris gen. nov., sp. nov. isolated from the Sea of Japan shallow sediments.</title>
        <authorList>
            <person name="Romanenko L.A."/>
            <person name="Kurilenko V.V."/>
            <person name="Chernysheva N.Y."/>
            <person name="Tekutyeva L.A."/>
            <person name="Velansky P.V."/>
            <person name="Svetashev V.I."/>
            <person name="Isaeva M.P."/>
        </authorList>
    </citation>
    <scope>NUCLEOTIDE SEQUENCE [LARGE SCALE GENOMIC DNA]</scope>
    <source>
        <strain evidence="4 5">KMM 3653</strain>
    </source>
</reference>
<dbReference type="InterPro" id="IPR044087">
    <property type="entry name" value="NahD-like"/>
</dbReference>